<evidence type="ECO:0000259" key="5">
    <source>
        <dbReference type="Pfam" id="PF08124"/>
    </source>
</evidence>
<evidence type="ECO:0000313" key="7">
    <source>
        <dbReference type="Proteomes" id="UP000663992"/>
    </source>
</evidence>
<gene>
    <name evidence="6" type="ORF">J0A65_10110</name>
</gene>
<dbReference type="InterPro" id="IPR012970">
    <property type="entry name" value="Lyase_8_alpha_N"/>
</dbReference>
<evidence type="ECO:0000313" key="6">
    <source>
        <dbReference type="EMBL" id="MBN7820218.1"/>
    </source>
</evidence>
<protein>
    <recommendedName>
        <fullName evidence="8">Hyaluronate lyase</fullName>
    </recommendedName>
</protein>
<keyword evidence="7" id="KW-1185">Reference proteome</keyword>
<feature type="domain" description="Polysaccharide lyase 8 N-terminal alpha-helical" evidence="5">
    <location>
        <begin position="48"/>
        <end position="344"/>
    </location>
</feature>
<evidence type="ECO:0000256" key="2">
    <source>
        <dbReference type="ARBA" id="ARBA00022729"/>
    </source>
</evidence>
<dbReference type="SUPFAM" id="SSF74650">
    <property type="entry name" value="Galactose mutarotase-like"/>
    <property type="match status" value="1"/>
</dbReference>
<dbReference type="InterPro" id="IPR003159">
    <property type="entry name" value="Lyase_8_central_dom"/>
</dbReference>
<dbReference type="InterPro" id="IPR008929">
    <property type="entry name" value="Chondroitin_lyas"/>
</dbReference>
<dbReference type="SUPFAM" id="SSF48230">
    <property type="entry name" value="Chondroitin AC/alginate lyase"/>
    <property type="match status" value="1"/>
</dbReference>
<dbReference type="PANTHER" id="PTHR38481">
    <property type="entry name" value="HYALURONATE LYASE"/>
    <property type="match status" value="1"/>
</dbReference>
<evidence type="ECO:0000256" key="1">
    <source>
        <dbReference type="ARBA" id="ARBA00006699"/>
    </source>
</evidence>
<dbReference type="Pfam" id="PF08124">
    <property type="entry name" value="Lyase_8_N"/>
    <property type="match status" value="1"/>
</dbReference>
<evidence type="ECO:0000259" key="4">
    <source>
        <dbReference type="Pfam" id="PF02278"/>
    </source>
</evidence>
<dbReference type="InterPro" id="IPR014718">
    <property type="entry name" value="GH-type_carb-bd"/>
</dbReference>
<dbReference type="InterPro" id="IPR038970">
    <property type="entry name" value="Lyase_8"/>
</dbReference>
<proteinExistence type="inferred from homology"/>
<comment type="similarity">
    <text evidence="1">Belongs to the polysaccharide lyase 8 family.</text>
</comment>
<accession>A0ABS3CSX2</accession>
<organism evidence="6 7">
    <name type="scientific">Bowmanella yangjiangensis</name>
    <dbReference type="NCBI Taxonomy" id="2811230"/>
    <lineage>
        <taxon>Bacteria</taxon>
        <taxon>Pseudomonadati</taxon>
        <taxon>Pseudomonadota</taxon>
        <taxon>Gammaproteobacteria</taxon>
        <taxon>Alteromonadales</taxon>
        <taxon>Alteromonadaceae</taxon>
        <taxon>Bowmanella</taxon>
    </lineage>
</organism>
<evidence type="ECO:0000256" key="3">
    <source>
        <dbReference type="ARBA" id="ARBA00023239"/>
    </source>
</evidence>
<dbReference type="Gene3D" id="2.60.220.10">
    <property type="entry name" value="Polysaccharide lyase family 8-like, C-terminal"/>
    <property type="match status" value="1"/>
</dbReference>
<sequence length="733" mass="83559">MISSMFCQKGRQIFGYRRGLQGTLLSLLVICSPVFGATSDLKKAKENWKTSNSLKYKQNKELLEILSDVKEDRDRIFPELPLVNSSGKVQADSITRSLFKIRKSLSEKLNDEQKQSISAALEKILGEYNTESKKVGNWWHWEIGIPRQINQVLLLSQPWLDKDLFSRLLAASHHFLPKAEFQNYGKASSSKAFHNTGANRVDTVLIVLQRALLEQDELAFSEALDKLWEVFEYVDSGDGFYRDGSYIQHKDIPYIGTYGLVLFEGVNRIFTLLQGTKWQPSSAVYHLILDRYQTHLLPFLVEERLLDAVSGRGPSRGWAQSNHRGKQVSQLLAIFKTLSPPDVVARIDLIQEEMEEADKQYRALMYPSMDRFVYRAPNYASAISMHSSRTGNYECTNGENLKGWYTGDGMLYLQLHPDDYIDFWPLVDSTSLPGTTTNAKVYPPCKGLSNIYNKPQKSQDWVGGATLDGYAAVGMDYRSVDEEVQARKSWFYLPDLVIALGSDIEGALQTNVLQRFADKPTQLKWEELDNGKTFWLENLASNTSLGVYLPYEQSASFKLNKIQGSWEELNRFSTQYMEETELSKWRARFDILHDTEKNNYAYFLFPNQEKESFRSLSTENRVKVQSQSRKSHSIWIEEESTLLANVFTKDLLEISEWFDIKGAVSLVVRKTGNVLDVSMADPSRSQGHVELLFKSDFLQQGDGEGRAKVKDNAVLVNMSGLNGSSLTLRFLLN</sequence>
<keyword evidence="3" id="KW-0456">Lyase</keyword>
<dbReference type="Pfam" id="PF02278">
    <property type="entry name" value="Lyase_8"/>
    <property type="match status" value="1"/>
</dbReference>
<comment type="caution">
    <text evidence="6">The sequence shown here is derived from an EMBL/GenBank/DDBJ whole genome shotgun (WGS) entry which is preliminary data.</text>
</comment>
<dbReference type="InterPro" id="IPR011071">
    <property type="entry name" value="Lyase_8-like_C"/>
</dbReference>
<dbReference type="Gene3D" id="1.50.10.100">
    <property type="entry name" value="Chondroitin AC/alginate lyase"/>
    <property type="match status" value="1"/>
</dbReference>
<dbReference type="EMBL" id="JAFKCS010000008">
    <property type="protein sequence ID" value="MBN7820218.1"/>
    <property type="molecule type" value="Genomic_DNA"/>
</dbReference>
<name>A0ABS3CSX2_9ALTE</name>
<keyword evidence="2" id="KW-0732">Signal</keyword>
<evidence type="ECO:0008006" key="8">
    <source>
        <dbReference type="Google" id="ProtNLM"/>
    </source>
</evidence>
<reference evidence="6 7" key="1">
    <citation type="submission" date="2021-03" db="EMBL/GenBank/DDBJ databases">
        <title>novel species isolated from a fishpond in China.</title>
        <authorList>
            <person name="Lu H."/>
            <person name="Cai Z."/>
        </authorList>
    </citation>
    <scope>NUCLEOTIDE SEQUENCE [LARGE SCALE GENOMIC DNA]</scope>
    <source>
        <strain evidence="6 7">Y57</strain>
    </source>
</reference>
<dbReference type="SUPFAM" id="SSF49863">
    <property type="entry name" value="Hyaluronate lyase-like, C-terminal domain"/>
    <property type="match status" value="1"/>
</dbReference>
<dbReference type="PANTHER" id="PTHR38481:SF1">
    <property type="entry name" value="HYALURONATE LYASE"/>
    <property type="match status" value="1"/>
</dbReference>
<feature type="domain" description="Polysaccharide lyase family 8 central" evidence="4">
    <location>
        <begin position="365"/>
        <end position="608"/>
    </location>
</feature>
<dbReference type="InterPro" id="IPR011013">
    <property type="entry name" value="Gal_mutarotase_sf_dom"/>
</dbReference>
<dbReference type="Gene3D" id="2.70.98.10">
    <property type="match status" value="1"/>
</dbReference>
<dbReference type="Proteomes" id="UP000663992">
    <property type="component" value="Unassembled WGS sequence"/>
</dbReference>
<dbReference type="RefSeq" id="WP_206594059.1">
    <property type="nucleotide sequence ID" value="NZ_JAFKCS010000008.1"/>
</dbReference>